<dbReference type="Proteomes" id="UP000663829">
    <property type="component" value="Unassembled WGS sequence"/>
</dbReference>
<evidence type="ECO:0000313" key="2">
    <source>
        <dbReference type="EMBL" id="CAF3995187.1"/>
    </source>
</evidence>
<gene>
    <name evidence="1" type="ORF">GPM918_LOCUS25248</name>
    <name evidence="2" type="ORF">SRO942_LOCUS25254</name>
</gene>
<evidence type="ECO:0000313" key="1">
    <source>
        <dbReference type="EMBL" id="CAF1232562.1"/>
    </source>
</evidence>
<reference evidence="1" key="1">
    <citation type="submission" date="2021-02" db="EMBL/GenBank/DDBJ databases">
        <authorList>
            <person name="Nowell W R."/>
        </authorList>
    </citation>
    <scope>NUCLEOTIDE SEQUENCE</scope>
</reference>
<name>A0A814YSV1_9BILA</name>
<dbReference type="Proteomes" id="UP000681722">
    <property type="component" value="Unassembled WGS sequence"/>
</dbReference>
<comment type="caution">
    <text evidence="1">The sequence shown here is derived from an EMBL/GenBank/DDBJ whole genome shotgun (WGS) entry which is preliminary data.</text>
</comment>
<dbReference type="OrthoDB" id="10057375at2759"/>
<dbReference type="EMBL" id="CAJNOQ010009732">
    <property type="protein sequence ID" value="CAF1232562.1"/>
    <property type="molecule type" value="Genomic_DNA"/>
</dbReference>
<keyword evidence="3" id="KW-1185">Reference proteome</keyword>
<sequence>MNLQRIPSKVSLADLSLKDPKELQVKEALVKDKLKEVHKDDVFDEQYSQTVQQRADMTSLQRTMSSDERLSTQRSTGHFTDTEYYCTETINVSLPERVMRQLNNYKLLQRCLTEYKRENRYKSKIQIPLTSAQHKQIDNNLIETQHLCTPEPDICEKERQSCQWSKQRTLTSYLRQIYLQCNGKPAQKSKFVHEIELIIQHLIDDEIENRFEHEAKLNIRKNQRKHLNREIKIHAYQNTFFEYYYVNYSPYVDETIIGKIVRGVQAVAVALASKHHAEDVLNNFVIHREQQQSSSTDDSSMIMEDKLMSTMQMRLMDRSTSLTRERMRTRASIDIIMADYRLTGITSICRPETMIISCMLKKLFQCIQKRKLCLYGSVMNALNDPDYRGIHLRVVDRMSLSIDEYIEILGEMYESSLETIENLPFYLEAREVLDLNTNIVYPPNLNWEQVDDMARYLLREDAVRYILRACLDRKRDETIMDKQQLQVKLPKTLMNLYEPIRKLVTFMSTEQVLNSIRRPYLTQLKTRSKTEVITANDLVTICHHIWLTSKDLERLVEEKIITRDTLCEFFIQFHEKEDIDERLKKIRKQINDHLTLHGCVSRFQLKMVAESTDGTRLTPFLNEFAKSPRQVPIIECTEDLLSSDLISIAELIIYSKSDIIVRKSSLLKHFEQVMFFRKRDADILSESTLVINDVDLFAHLETRVRFMKQSYIDCLLSDERNEFINKNIIESTKRLSLLAIHEFVRRFQLQPSSGKLFYWMNLTDENVVKTLIETKEHVNQYTLDGILNSFLTRLTDSLESGIYYVAAESLFPLPDDNNDNHVNKSRSTLTQSNRVIHRIQCEDLCKLGCYLTLDQALILVDFADPGTVKADNLCSVMRTNY</sequence>
<protein>
    <submittedName>
        <fullName evidence="1">Uncharacterized protein</fullName>
    </submittedName>
</protein>
<accession>A0A814YSV1</accession>
<dbReference type="EMBL" id="CAJOBC010009737">
    <property type="protein sequence ID" value="CAF3995187.1"/>
    <property type="molecule type" value="Genomic_DNA"/>
</dbReference>
<evidence type="ECO:0000313" key="3">
    <source>
        <dbReference type="Proteomes" id="UP000663829"/>
    </source>
</evidence>
<organism evidence="1 3">
    <name type="scientific">Didymodactylos carnosus</name>
    <dbReference type="NCBI Taxonomy" id="1234261"/>
    <lineage>
        <taxon>Eukaryota</taxon>
        <taxon>Metazoa</taxon>
        <taxon>Spiralia</taxon>
        <taxon>Gnathifera</taxon>
        <taxon>Rotifera</taxon>
        <taxon>Eurotatoria</taxon>
        <taxon>Bdelloidea</taxon>
        <taxon>Philodinida</taxon>
        <taxon>Philodinidae</taxon>
        <taxon>Didymodactylos</taxon>
    </lineage>
</organism>
<proteinExistence type="predicted"/>
<dbReference type="AlphaFoldDB" id="A0A814YSV1"/>